<keyword evidence="5" id="KW-0732">Signal</keyword>
<dbReference type="Pfam" id="PF00174">
    <property type="entry name" value="Oxidored_molyb"/>
    <property type="match status" value="1"/>
</dbReference>
<evidence type="ECO:0000256" key="5">
    <source>
        <dbReference type="SAM" id="SignalP"/>
    </source>
</evidence>
<accession>A0ABQ4QVW4</accession>
<evidence type="ECO:0000259" key="7">
    <source>
        <dbReference type="Pfam" id="PF03404"/>
    </source>
</evidence>
<keyword evidence="9" id="KW-1185">Reference proteome</keyword>
<evidence type="ECO:0000313" key="9">
    <source>
        <dbReference type="Proteomes" id="UP001055167"/>
    </source>
</evidence>
<protein>
    <submittedName>
        <fullName evidence="8">Protein-methionine-sulfoxide reductase catalytic subunit MsrP</fullName>
    </submittedName>
</protein>
<comment type="cofactor">
    <cofactor evidence="1">
        <name>Mo-molybdopterin</name>
        <dbReference type="ChEBI" id="CHEBI:71302"/>
    </cofactor>
</comment>
<gene>
    <name evidence="8" type="primary">msrP_3</name>
    <name evidence="8" type="ORF">OPKNFCMD_2052</name>
</gene>
<dbReference type="Gene3D" id="3.90.420.10">
    <property type="entry name" value="Oxidoreductase, molybdopterin-binding domain"/>
    <property type="match status" value="1"/>
</dbReference>
<dbReference type="Proteomes" id="UP001055167">
    <property type="component" value="Unassembled WGS sequence"/>
</dbReference>
<dbReference type="InterPro" id="IPR008335">
    <property type="entry name" value="Mopterin_OxRdtase_euk"/>
</dbReference>
<feature type="domain" description="Moybdenum cofactor oxidoreductase dimerisation" evidence="7">
    <location>
        <begin position="285"/>
        <end position="393"/>
    </location>
</feature>
<feature type="domain" description="Oxidoreductase molybdopterin-binding" evidence="6">
    <location>
        <begin position="90"/>
        <end position="259"/>
    </location>
</feature>
<evidence type="ECO:0000259" key="6">
    <source>
        <dbReference type="Pfam" id="PF00174"/>
    </source>
</evidence>
<keyword evidence="2" id="KW-0500">Molybdenum</keyword>
<sequence length="402" mass="42997">MRETNWNRRQLLRAAGAGLLAAGPASRALAEEVRLPFANGERPLVRYPGKRPMILQTARPPQLETPFAVFDEGAITPNDAFFVRYHLAGLPEEIDGDAHRIAVAGKVERPLSLSLADLKAFEPVEITAVNQCSGNSRGFSEPRVAGGQLGNGAMGNARWRGVPLRAVLERAGVRAGARQVTFGGLDQPVVEATPDFVKALDIDHARDGEVMLAYAMNGQDLPFLNGYPVRLVVPGHYGTYWVKHLDAVTVVDGVYDGFWMKSAYRIPANPCACTEPGAAPTATVPINRLPVRSFVTNLADGAAVAANRAAVLRGIAFDGGAGIAEVLVSGDGGRSWAGASLGPDLGRYAFRTWQASLTLPPGDHRVKVRAINRNGQSQPDAALWNPAGYLRNVVETTRLRAA</sequence>
<evidence type="ECO:0000256" key="4">
    <source>
        <dbReference type="ARBA" id="ARBA00023002"/>
    </source>
</evidence>
<dbReference type="SUPFAM" id="SSF56524">
    <property type="entry name" value="Oxidoreductase molybdopterin-binding domain"/>
    <property type="match status" value="1"/>
</dbReference>
<dbReference type="Gene3D" id="2.60.40.650">
    <property type="match status" value="1"/>
</dbReference>
<comment type="caution">
    <text evidence="8">The sequence shown here is derived from an EMBL/GenBank/DDBJ whole genome shotgun (WGS) entry which is preliminary data.</text>
</comment>
<evidence type="ECO:0000256" key="2">
    <source>
        <dbReference type="ARBA" id="ARBA00022505"/>
    </source>
</evidence>
<dbReference type="InterPro" id="IPR000572">
    <property type="entry name" value="OxRdtase_Mopterin-bd_dom"/>
</dbReference>
<dbReference type="InterPro" id="IPR005066">
    <property type="entry name" value="MoCF_OxRdtse_dimer"/>
</dbReference>
<evidence type="ECO:0000256" key="3">
    <source>
        <dbReference type="ARBA" id="ARBA00022723"/>
    </source>
</evidence>
<reference evidence="8" key="1">
    <citation type="journal article" date="2021" name="Front. Microbiol.">
        <title>Comprehensive Comparative Genomics and Phenotyping of Methylobacterium Species.</title>
        <authorList>
            <person name="Alessa O."/>
            <person name="Ogura Y."/>
            <person name="Fujitani Y."/>
            <person name="Takami H."/>
            <person name="Hayashi T."/>
            <person name="Sahin N."/>
            <person name="Tani A."/>
        </authorList>
    </citation>
    <scope>NUCLEOTIDE SEQUENCE</scope>
    <source>
        <strain evidence="8">KCTC 52305</strain>
    </source>
</reference>
<dbReference type="EMBL" id="BPQH01000005">
    <property type="protein sequence ID" value="GJD49322.1"/>
    <property type="molecule type" value="Genomic_DNA"/>
</dbReference>
<dbReference type="InterPro" id="IPR006311">
    <property type="entry name" value="TAT_signal"/>
</dbReference>
<dbReference type="PROSITE" id="PS51318">
    <property type="entry name" value="TAT"/>
    <property type="match status" value="1"/>
</dbReference>
<name>A0ABQ4QVW4_9HYPH</name>
<dbReference type="SUPFAM" id="SSF81296">
    <property type="entry name" value="E set domains"/>
    <property type="match status" value="1"/>
</dbReference>
<dbReference type="PANTHER" id="PTHR19372:SF7">
    <property type="entry name" value="SULFITE OXIDASE, MITOCHONDRIAL"/>
    <property type="match status" value="1"/>
</dbReference>
<dbReference type="InterPro" id="IPR014756">
    <property type="entry name" value="Ig_E-set"/>
</dbReference>
<evidence type="ECO:0000256" key="1">
    <source>
        <dbReference type="ARBA" id="ARBA00001924"/>
    </source>
</evidence>
<dbReference type="RefSeq" id="WP_128565293.1">
    <property type="nucleotide sequence ID" value="NZ_BPQH01000005.1"/>
</dbReference>
<reference evidence="8" key="2">
    <citation type="submission" date="2021-08" db="EMBL/GenBank/DDBJ databases">
        <authorList>
            <person name="Tani A."/>
            <person name="Ola A."/>
            <person name="Ogura Y."/>
            <person name="Katsura K."/>
            <person name="Hayashi T."/>
        </authorList>
    </citation>
    <scope>NUCLEOTIDE SEQUENCE</scope>
    <source>
        <strain evidence="8">KCTC 52305</strain>
    </source>
</reference>
<feature type="chain" id="PRO_5046968365" evidence="5">
    <location>
        <begin position="31"/>
        <end position="402"/>
    </location>
</feature>
<organism evidence="8 9">
    <name type="scientific">Methylobacterium crusticola</name>
    <dbReference type="NCBI Taxonomy" id="1697972"/>
    <lineage>
        <taxon>Bacteria</taxon>
        <taxon>Pseudomonadati</taxon>
        <taxon>Pseudomonadota</taxon>
        <taxon>Alphaproteobacteria</taxon>
        <taxon>Hyphomicrobiales</taxon>
        <taxon>Methylobacteriaceae</taxon>
        <taxon>Methylobacterium</taxon>
    </lineage>
</organism>
<feature type="signal peptide" evidence="5">
    <location>
        <begin position="1"/>
        <end position="30"/>
    </location>
</feature>
<keyword evidence="3" id="KW-0479">Metal-binding</keyword>
<proteinExistence type="predicted"/>
<dbReference type="PRINTS" id="PR00407">
    <property type="entry name" value="EUMOPTERIN"/>
</dbReference>
<dbReference type="InterPro" id="IPR036374">
    <property type="entry name" value="OxRdtase_Mopterin-bd_sf"/>
</dbReference>
<dbReference type="Pfam" id="PF03404">
    <property type="entry name" value="Mo-co_dimer"/>
    <property type="match status" value="1"/>
</dbReference>
<dbReference type="PANTHER" id="PTHR19372">
    <property type="entry name" value="SULFITE REDUCTASE"/>
    <property type="match status" value="1"/>
</dbReference>
<keyword evidence="4" id="KW-0560">Oxidoreductase</keyword>
<evidence type="ECO:0000313" key="8">
    <source>
        <dbReference type="EMBL" id="GJD49322.1"/>
    </source>
</evidence>